<dbReference type="Pfam" id="PF06580">
    <property type="entry name" value="His_kinase"/>
    <property type="match status" value="1"/>
</dbReference>
<keyword evidence="10" id="KW-0472">Membrane</keyword>
<dbReference type="InterPro" id="IPR010559">
    <property type="entry name" value="Sig_transdc_His_kin_internal"/>
</dbReference>
<dbReference type="SUPFAM" id="SSF52172">
    <property type="entry name" value="CheY-like"/>
    <property type="match status" value="1"/>
</dbReference>
<name>J7INH0_DESMD</name>
<proteinExistence type="predicted"/>
<dbReference type="InterPro" id="IPR005467">
    <property type="entry name" value="His_kinase_dom"/>
</dbReference>
<dbReference type="SUPFAM" id="SSF49785">
    <property type="entry name" value="Galactose-binding domain-like"/>
    <property type="match status" value="1"/>
</dbReference>
<keyword evidence="4 9" id="KW-0597">Phosphoprotein</keyword>
<feature type="domain" description="Histidine kinase" evidence="11">
    <location>
        <begin position="928"/>
        <end position="1031"/>
    </location>
</feature>
<dbReference type="Gene3D" id="1.10.287.130">
    <property type="match status" value="1"/>
</dbReference>
<keyword evidence="6" id="KW-0418">Kinase</keyword>
<dbReference type="SUPFAM" id="SSF47384">
    <property type="entry name" value="Homodimeric domain of signal transducing histidine kinase"/>
    <property type="match status" value="1"/>
</dbReference>
<dbReference type="InterPro" id="IPR004358">
    <property type="entry name" value="Sig_transdc_His_kin-like_C"/>
</dbReference>
<feature type="transmembrane region" description="Helical" evidence="10">
    <location>
        <begin position="219"/>
        <end position="241"/>
    </location>
</feature>
<evidence type="ECO:0000259" key="11">
    <source>
        <dbReference type="PROSITE" id="PS50109"/>
    </source>
</evidence>
<feature type="domain" description="Histidine kinase" evidence="11">
    <location>
        <begin position="451"/>
        <end position="667"/>
    </location>
</feature>
<dbReference type="GO" id="GO:0009927">
    <property type="term" value="F:histidine phosphotransfer kinase activity"/>
    <property type="evidence" value="ECO:0007669"/>
    <property type="project" value="TreeGrafter"/>
</dbReference>
<evidence type="ECO:0000256" key="4">
    <source>
        <dbReference type="ARBA" id="ARBA00022553"/>
    </source>
</evidence>
<keyword evidence="14" id="KW-1185">Reference proteome</keyword>
<dbReference type="eggNOG" id="COG2205">
    <property type="taxonomic scope" value="Bacteria"/>
</dbReference>
<feature type="transmembrane region" description="Helical" evidence="10">
    <location>
        <begin position="316"/>
        <end position="334"/>
    </location>
</feature>
<feature type="transmembrane region" description="Helical" evidence="10">
    <location>
        <begin position="406"/>
        <end position="424"/>
    </location>
</feature>
<dbReference type="SMART" id="SM00387">
    <property type="entry name" value="HATPase_c"/>
    <property type="match status" value="2"/>
</dbReference>
<dbReference type="Pfam" id="PF00512">
    <property type="entry name" value="HisKA"/>
    <property type="match status" value="1"/>
</dbReference>
<reference evidence="14" key="2">
    <citation type="submission" date="2012-08" db="EMBL/GenBank/DDBJ databases">
        <title>Finished genome of Desulfosporosinus meridiei DSM 13257.</title>
        <authorList>
            <person name="Huntemann M."/>
            <person name="Wei C.-L."/>
            <person name="Han J."/>
            <person name="Detter J.C."/>
            <person name="Han C."/>
            <person name="Davenport K."/>
            <person name="Daligault H."/>
            <person name="Erkkila T."/>
            <person name="Gu W."/>
            <person name="Munk A.C.C."/>
            <person name="Teshima H."/>
            <person name="Xu Y."/>
            <person name="Chain P."/>
            <person name="Tapia R."/>
            <person name="Chen A."/>
            <person name="Krypides N."/>
            <person name="Mavromatis K."/>
            <person name="Markowitz V."/>
            <person name="Szeto E."/>
            <person name="Ivanova N."/>
            <person name="Mikhailova N."/>
            <person name="Ovchinnikova G."/>
            <person name="Pagani I."/>
            <person name="Pati A."/>
            <person name="Goodwin L."/>
            <person name="Peters L."/>
            <person name="Pitluck S."/>
            <person name="Woyke T."/>
            <person name="Pester M."/>
            <person name="Spring S."/>
            <person name="Ollivier B."/>
            <person name="Rattei T."/>
            <person name="Klenk H.-P."/>
            <person name="Wagner M."/>
            <person name="Loy A."/>
        </authorList>
    </citation>
    <scope>NUCLEOTIDE SEQUENCE [LARGE SCALE GENOMIC DNA]</scope>
    <source>
        <strain evidence="14">ATCC BAA-275 / DSM 13257 / NCIMB 13706 / S10</strain>
    </source>
</reference>
<dbReference type="InterPro" id="IPR003594">
    <property type="entry name" value="HATPase_dom"/>
</dbReference>
<dbReference type="CDD" id="cd00082">
    <property type="entry name" value="HisKA"/>
    <property type="match status" value="1"/>
</dbReference>
<dbReference type="AlphaFoldDB" id="J7INH0"/>
<dbReference type="PRINTS" id="PR00344">
    <property type="entry name" value="BCTRLSENSOR"/>
</dbReference>
<dbReference type="SMART" id="SM00388">
    <property type="entry name" value="HisKA"/>
    <property type="match status" value="1"/>
</dbReference>
<reference evidence="13 14" key="1">
    <citation type="journal article" date="2012" name="J. Bacteriol.">
        <title>Complete genome sequences of Desulfosporosinus orientis DSM765T, Desulfosporosinus youngiae DSM17734T, Desulfosporosinus meridiei DSM13257T, and Desulfosporosinus acidiphilus DSM22704T.</title>
        <authorList>
            <person name="Pester M."/>
            <person name="Brambilla E."/>
            <person name="Alazard D."/>
            <person name="Rattei T."/>
            <person name="Weinmaier T."/>
            <person name="Han J."/>
            <person name="Lucas S."/>
            <person name="Lapidus A."/>
            <person name="Cheng J.F."/>
            <person name="Goodwin L."/>
            <person name="Pitluck S."/>
            <person name="Peters L."/>
            <person name="Ovchinnikova G."/>
            <person name="Teshima H."/>
            <person name="Detter J.C."/>
            <person name="Han C.S."/>
            <person name="Tapia R."/>
            <person name="Land M.L."/>
            <person name="Hauser L."/>
            <person name="Kyrpides N.C."/>
            <person name="Ivanova N.N."/>
            <person name="Pagani I."/>
            <person name="Huntmann M."/>
            <person name="Wei C.L."/>
            <person name="Davenport K.W."/>
            <person name="Daligault H."/>
            <person name="Chain P.S."/>
            <person name="Chen A."/>
            <person name="Mavromatis K."/>
            <person name="Markowitz V."/>
            <person name="Szeto E."/>
            <person name="Mikhailova N."/>
            <person name="Pati A."/>
            <person name="Wagner M."/>
            <person name="Woyke T."/>
            <person name="Ollivier B."/>
            <person name="Klenk H.P."/>
            <person name="Spring S."/>
            <person name="Loy A."/>
        </authorList>
    </citation>
    <scope>NUCLEOTIDE SEQUENCE [LARGE SCALE GENOMIC DNA]</scope>
    <source>
        <strain evidence="14">ATCC BAA-275 / DSM 13257 / NCIMB 13706 / S10</strain>
    </source>
</reference>
<evidence type="ECO:0000256" key="10">
    <source>
        <dbReference type="SAM" id="Phobius"/>
    </source>
</evidence>
<evidence type="ECO:0000256" key="3">
    <source>
        <dbReference type="ARBA" id="ARBA00018672"/>
    </source>
</evidence>
<dbReference type="Gene3D" id="3.30.565.10">
    <property type="entry name" value="Histidine kinase-like ATPase, C-terminal domain"/>
    <property type="match status" value="2"/>
</dbReference>
<evidence type="ECO:0000313" key="14">
    <source>
        <dbReference type="Proteomes" id="UP000005262"/>
    </source>
</evidence>
<dbReference type="Pfam" id="PF07695">
    <property type="entry name" value="7TMR-DISM_7TM"/>
    <property type="match status" value="1"/>
</dbReference>
<evidence type="ECO:0000256" key="1">
    <source>
        <dbReference type="ARBA" id="ARBA00000085"/>
    </source>
</evidence>
<evidence type="ECO:0000256" key="9">
    <source>
        <dbReference type="PROSITE-ProRule" id="PRU00169"/>
    </source>
</evidence>
<dbReference type="SMART" id="SM00448">
    <property type="entry name" value="REC"/>
    <property type="match status" value="1"/>
</dbReference>
<dbReference type="Proteomes" id="UP000005262">
    <property type="component" value="Chromosome"/>
</dbReference>
<dbReference type="PROSITE" id="PS50110">
    <property type="entry name" value="RESPONSE_REGULATORY"/>
    <property type="match status" value="1"/>
</dbReference>
<comment type="function">
    <text evidence="8">May play the central regulatory role in sporulation. It may be an element of the effector pathway responsible for the activation of sporulation genes in response to nutritional stress. Spo0A may act in concert with spo0H (a sigma factor) to control the expression of some genes that are critical to the sporulation process.</text>
</comment>
<feature type="domain" description="Response regulatory" evidence="12">
    <location>
        <begin position="704"/>
        <end position="821"/>
    </location>
</feature>
<dbReference type="GO" id="GO:0000155">
    <property type="term" value="F:phosphorelay sensor kinase activity"/>
    <property type="evidence" value="ECO:0007669"/>
    <property type="project" value="InterPro"/>
</dbReference>
<dbReference type="Gene3D" id="2.60.120.260">
    <property type="entry name" value="Galactose-binding domain-like"/>
    <property type="match status" value="1"/>
</dbReference>
<evidence type="ECO:0000313" key="13">
    <source>
        <dbReference type="EMBL" id="AFQ43352.1"/>
    </source>
</evidence>
<dbReference type="eggNOG" id="COG0745">
    <property type="taxonomic scope" value="Bacteria"/>
</dbReference>
<dbReference type="Gene3D" id="3.40.50.2300">
    <property type="match status" value="1"/>
</dbReference>
<dbReference type="Pfam" id="PF00072">
    <property type="entry name" value="Response_reg"/>
    <property type="match status" value="1"/>
</dbReference>
<keyword evidence="7" id="KW-0902">Two-component regulatory system</keyword>
<keyword evidence="10" id="KW-0812">Transmembrane</keyword>
<keyword evidence="5" id="KW-0808">Transferase</keyword>
<comment type="catalytic activity">
    <reaction evidence="1">
        <text>ATP + protein L-histidine = ADP + protein N-phospho-L-histidine.</text>
        <dbReference type="EC" id="2.7.13.3"/>
    </reaction>
</comment>
<dbReference type="PROSITE" id="PS51257">
    <property type="entry name" value="PROKAR_LIPOPROTEIN"/>
    <property type="match status" value="1"/>
</dbReference>
<feature type="transmembrane region" description="Helical" evidence="10">
    <location>
        <begin position="248"/>
        <end position="264"/>
    </location>
</feature>
<dbReference type="CDD" id="cd16922">
    <property type="entry name" value="HATPase_EvgS-ArcB-TorS-like"/>
    <property type="match status" value="1"/>
</dbReference>
<dbReference type="Pfam" id="PF02518">
    <property type="entry name" value="HATPase_c"/>
    <property type="match status" value="2"/>
</dbReference>
<dbReference type="STRING" id="768704.Desmer_1345"/>
<dbReference type="PANTHER" id="PTHR43047">
    <property type="entry name" value="TWO-COMPONENT HISTIDINE PROTEIN KINASE"/>
    <property type="match status" value="1"/>
</dbReference>
<gene>
    <name evidence="13" type="ordered locus">Desmer_1345</name>
</gene>
<keyword evidence="10" id="KW-1133">Transmembrane helix</keyword>
<feature type="modified residue" description="4-aspartylphosphate" evidence="9">
    <location>
        <position position="754"/>
    </location>
</feature>
<dbReference type="PANTHER" id="PTHR43047:SF72">
    <property type="entry name" value="OSMOSENSING HISTIDINE PROTEIN KINASE SLN1"/>
    <property type="match status" value="1"/>
</dbReference>
<dbReference type="InterPro" id="IPR008979">
    <property type="entry name" value="Galactose-bd-like_sf"/>
</dbReference>
<evidence type="ECO:0000256" key="7">
    <source>
        <dbReference type="ARBA" id="ARBA00023012"/>
    </source>
</evidence>
<dbReference type="InterPro" id="IPR011006">
    <property type="entry name" value="CheY-like_superfamily"/>
</dbReference>
<evidence type="ECO:0000259" key="12">
    <source>
        <dbReference type="PROSITE" id="PS50110"/>
    </source>
</evidence>
<dbReference type="PROSITE" id="PS50109">
    <property type="entry name" value="HIS_KIN"/>
    <property type="match status" value="2"/>
</dbReference>
<dbReference type="InterPro" id="IPR036097">
    <property type="entry name" value="HisK_dim/P_sf"/>
</dbReference>
<evidence type="ECO:0000256" key="5">
    <source>
        <dbReference type="ARBA" id="ARBA00022679"/>
    </source>
</evidence>
<dbReference type="eggNOG" id="COG2972">
    <property type="taxonomic scope" value="Bacteria"/>
</dbReference>
<dbReference type="SUPFAM" id="SSF55874">
    <property type="entry name" value="ATPase domain of HSP90 chaperone/DNA topoisomerase II/histidine kinase"/>
    <property type="match status" value="2"/>
</dbReference>
<dbReference type="EC" id="2.7.13.3" evidence="2"/>
<dbReference type="GO" id="GO:0005886">
    <property type="term" value="C:plasma membrane"/>
    <property type="evidence" value="ECO:0007669"/>
    <property type="project" value="TreeGrafter"/>
</dbReference>
<dbReference type="InterPro" id="IPR001789">
    <property type="entry name" value="Sig_transdc_resp-reg_receiver"/>
</dbReference>
<sequence length="1031" mass="116638">MHHPAKARYGVDLRMRKMLMALVAVSLGCFLLLFGLLQTTDKKALKAEPSQQGVLDLRDWDVTSDQVVPLNGQWEFYWNQLLKPGEEPASAVNFIQVPGFWRKTMEARNDNAKGAATYRLTIKLMPSSRVYGLKISNIRMASAIYVNGDKVGGSGQPALSPKDYQSENKPYNVFFSVQGDRAEIMIHAADFENTQGGIPYSIYFGSAQGIHSLTTHTTLLNVSLIVSLLMLGCYQLGVFIIRREEKGLLYFGLSCIMIAWSFASNGDRILIEHFNLPTEVYYKIQAVSLYSSLIPMALFIKTMCQELIPRWFIKSIIYVMGAYSGLVLITPFQWYSNFNLFFSCFQIAAYIISIGLLVYSFWRGRYGEFNKKSMGLFILALGCYLLCLIDYALYLSSVVPDYKIGYYAILSFCFLVSFIMSYQFSEAYKTIESMAAELQQADKQKDEFLLQTSHEFQTPLHGIINLSHSMLETQEKLSPDHMQNLTLIRDTSRRLSALVHDILDLDKINRNELTVHPAPVDVRVTVSLVFDLLKHLTLAKKIRLVNAVPEDLPLVYADENRLKQIIHNLVGNAMKFTDDGRIALSAQVLENRVKIMVEDTGVGIDSSEWETVFQRFQQAHSPYEYGGTGLGLFICRRLLQMMNGEIYIDWSEPERGTRVAFTLPMAAAGSDHAPAALRPLGQFELDELRGMAELPQGGGPGQFTLLAVDDDPANLQVIARLFANDPYNVLWATKGRDALDLLKNRPDIDLVLLDAMMPRMSGYEVCREIRQQFSLFELPVILLTVRHSPGDIAAGFKAGANDFIIKPFDSLEVKARTETLLHLKRSVKAALKAEMDFLQSQIKPHFLFNALNAIINLCRTDGLRAEKLMTHLSYYLRRCFDPRTDSFLLLENELLLVEAYVEIEKARFGDRLTVLYDVDPNALQKKILPLTIQPLVENAIRHGVMKQEEGGTVRLTIRLEGDMVQVEVWDNGIGISPQQLETLRHRDSSSAQRQGVGLVNIRRRLLHFCTEELKVTSQEGEGTRVQFRFQG</sequence>
<organism evidence="13 14">
    <name type="scientific">Desulfosporosinus meridiei (strain ATCC BAA-275 / DSM 13257 / KCTC 12902 / NCIMB 13706 / S10)</name>
    <dbReference type="NCBI Taxonomy" id="768704"/>
    <lineage>
        <taxon>Bacteria</taxon>
        <taxon>Bacillati</taxon>
        <taxon>Bacillota</taxon>
        <taxon>Clostridia</taxon>
        <taxon>Eubacteriales</taxon>
        <taxon>Desulfitobacteriaceae</taxon>
        <taxon>Desulfosporosinus</taxon>
    </lineage>
</organism>
<dbReference type="EMBL" id="CP003629">
    <property type="protein sequence ID" value="AFQ43352.1"/>
    <property type="molecule type" value="Genomic_DNA"/>
</dbReference>
<dbReference type="KEGG" id="dmi:Desmer_1345"/>
<feature type="transmembrane region" description="Helical" evidence="10">
    <location>
        <begin position="374"/>
        <end position="394"/>
    </location>
</feature>
<dbReference type="InterPro" id="IPR003661">
    <property type="entry name" value="HisK_dim/P_dom"/>
</dbReference>
<accession>J7INH0</accession>
<evidence type="ECO:0000256" key="2">
    <source>
        <dbReference type="ARBA" id="ARBA00012438"/>
    </source>
</evidence>
<dbReference type="InterPro" id="IPR036890">
    <property type="entry name" value="HATPase_C_sf"/>
</dbReference>
<evidence type="ECO:0000256" key="8">
    <source>
        <dbReference type="ARBA" id="ARBA00024867"/>
    </source>
</evidence>
<protein>
    <recommendedName>
        <fullName evidence="3">Stage 0 sporulation protein A homolog</fullName>
        <ecNumber evidence="2">2.7.13.3</ecNumber>
    </recommendedName>
</protein>
<feature type="transmembrane region" description="Helical" evidence="10">
    <location>
        <begin position="340"/>
        <end position="362"/>
    </location>
</feature>
<dbReference type="InterPro" id="IPR011623">
    <property type="entry name" value="7TMR_DISM_rcpt_extracell_dom1"/>
</dbReference>
<dbReference type="HOGENOM" id="CLU_011115_1_0_9"/>
<evidence type="ECO:0000256" key="6">
    <source>
        <dbReference type="ARBA" id="ARBA00022777"/>
    </source>
</evidence>